<keyword evidence="1" id="KW-0812">Transmembrane</keyword>
<proteinExistence type="predicted"/>
<evidence type="ECO:0000313" key="2">
    <source>
        <dbReference type="EMBL" id="ATM24677.1"/>
    </source>
</evidence>
<protein>
    <submittedName>
        <fullName evidence="2">Uncharacterized protein</fullName>
    </submittedName>
</protein>
<sequence>MSWQDLAVVACMFIFAMVLAAAGQLWLLPLPF</sequence>
<keyword evidence="3" id="KW-1185">Reference proteome</keyword>
<accession>A0A291W438</accession>
<feature type="transmembrane region" description="Helical" evidence="1">
    <location>
        <begin position="6"/>
        <end position="28"/>
    </location>
</feature>
<dbReference type="EMBL" id="CP023976">
    <property type="protein sequence ID" value="ATM24677.1"/>
    <property type="molecule type" value="Genomic_DNA"/>
</dbReference>
<reference evidence="2 3" key="1">
    <citation type="submission" date="2017-10" db="EMBL/GenBank/DDBJ databases">
        <title>Streptomyces alboflavus Genome sequencing and assembly.</title>
        <authorList>
            <person name="Wang Y."/>
            <person name="Du B."/>
            <person name="Ding Y."/>
            <person name="Liu H."/>
            <person name="Hou Q."/>
            <person name="Liu K."/>
            <person name="Wang C."/>
            <person name="Yao L."/>
        </authorList>
    </citation>
    <scope>NUCLEOTIDE SEQUENCE [LARGE SCALE GENOMIC DNA]</scope>
    <source>
        <strain evidence="2 3">MDJK44</strain>
        <plasmid evidence="3">Plasmid pmdjk44.1</plasmid>
    </source>
</reference>
<evidence type="ECO:0000256" key="1">
    <source>
        <dbReference type="SAM" id="Phobius"/>
    </source>
</evidence>
<dbReference type="Proteomes" id="UP000195880">
    <property type="component" value="Plasmid pMDJK44.1"/>
</dbReference>
<evidence type="ECO:0000313" key="3">
    <source>
        <dbReference type="Proteomes" id="UP000195880"/>
    </source>
</evidence>
<dbReference type="KEGG" id="salf:SMD44_p10178"/>
<dbReference type="AlphaFoldDB" id="A0A291W438"/>
<keyword evidence="2" id="KW-0614">Plasmid</keyword>
<gene>
    <name evidence="2" type="ORF">SMD44_p10178</name>
</gene>
<geneLocation type="plasmid" evidence="3">
    <name>pmdjk44.1</name>
</geneLocation>
<name>A0A291W438_9ACTN</name>
<keyword evidence="1" id="KW-1133">Transmembrane helix</keyword>
<keyword evidence="1" id="KW-0472">Membrane</keyword>
<organism evidence="2 3">
    <name type="scientific">Streptomyces alboflavus</name>
    <dbReference type="NCBI Taxonomy" id="67267"/>
    <lineage>
        <taxon>Bacteria</taxon>
        <taxon>Bacillati</taxon>
        <taxon>Actinomycetota</taxon>
        <taxon>Actinomycetes</taxon>
        <taxon>Kitasatosporales</taxon>
        <taxon>Streptomycetaceae</taxon>
        <taxon>Streptomyces</taxon>
    </lineage>
</organism>